<feature type="transmembrane region" description="Helical" evidence="8">
    <location>
        <begin position="12"/>
        <end position="28"/>
    </location>
</feature>
<evidence type="ECO:0000313" key="11">
    <source>
        <dbReference type="Proteomes" id="UP000242877"/>
    </source>
</evidence>
<evidence type="ECO:0000256" key="2">
    <source>
        <dbReference type="ARBA" id="ARBA00010992"/>
    </source>
</evidence>
<evidence type="ECO:0000256" key="8">
    <source>
        <dbReference type="SAM" id="Phobius"/>
    </source>
</evidence>
<reference evidence="10 11" key="1">
    <citation type="journal article" date="2016" name="Genome Biol. Evol.">
        <title>Divergent and convergent evolution of fungal pathogenicity.</title>
        <authorList>
            <person name="Shang Y."/>
            <person name="Xiao G."/>
            <person name="Zheng P."/>
            <person name="Cen K."/>
            <person name="Zhan S."/>
            <person name="Wang C."/>
        </authorList>
    </citation>
    <scope>NUCLEOTIDE SEQUENCE [LARGE SCALE GENOMIC DNA]</scope>
    <source>
        <strain evidence="10 11">ARSEF 7405</strain>
    </source>
</reference>
<dbReference type="NCBIfam" id="TIGR00879">
    <property type="entry name" value="SP"/>
    <property type="match status" value="1"/>
</dbReference>
<evidence type="ECO:0000256" key="7">
    <source>
        <dbReference type="RuleBase" id="RU003346"/>
    </source>
</evidence>
<dbReference type="Gene3D" id="1.20.1250.20">
    <property type="entry name" value="MFS general substrate transporter like domains"/>
    <property type="match status" value="1"/>
</dbReference>
<evidence type="ECO:0000256" key="3">
    <source>
        <dbReference type="ARBA" id="ARBA00022448"/>
    </source>
</evidence>
<dbReference type="InterPro" id="IPR005828">
    <property type="entry name" value="MFS_sugar_transport-like"/>
</dbReference>
<feature type="transmembrane region" description="Helical" evidence="8">
    <location>
        <begin position="110"/>
        <end position="135"/>
    </location>
</feature>
<dbReference type="PROSITE" id="PS00217">
    <property type="entry name" value="SUGAR_TRANSPORT_2"/>
    <property type="match status" value="1"/>
</dbReference>
<comment type="subcellular location">
    <subcellularLocation>
        <location evidence="1">Membrane</location>
        <topology evidence="1">Multi-pass membrane protein</topology>
    </subcellularLocation>
</comment>
<organism evidence="10 11">
    <name type="scientific">Ascosphaera apis ARSEF 7405</name>
    <dbReference type="NCBI Taxonomy" id="392613"/>
    <lineage>
        <taxon>Eukaryota</taxon>
        <taxon>Fungi</taxon>
        <taxon>Dikarya</taxon>
        <taxon>Ascomycota</taxon>
        <taxon>Pezizomycotina</taxon>
        <taxon>Eurotiomycetes</taxon>
        <taxon>Eurotiomycetidae</taxon>
        <taxon>Onygenales</taxon>
        <taxon>Ascosphaeraceae</taxon>
        <taxon>Ascosphaera</taxon>
    </lineage>
</organism>
<feature type="domain" description="Major facilitator superfamily (MFS) profile" evidence="9">
    <location>
        <begin position="15"/>
        <end position="460"/>
    </location>
</feature>
<dbReference type="EMBL" id="AZGZ01000010">
    <property type="protein sequence ID" value="KZZ92617.1"/>
    <property type="molecule type" value="Genomic_DNA"/>
</dbReference>
<dbReference type="PROSITE" id="PS00216">
    <property type="entry name" value="SUGAR_TRANSPORT_1"/>
    <property type="match status" value="1"/>
</dbReference>
<dbReference type="PROSITE" id="PS50850">
    <property type="entry name" value="MFS"/>
    <property type="match status" value="1"/>
</dbReference>
<dbReference type="GO" id="GO:0005351">
    <property type="term" value="F:carbohydrate:proton symporter activity"/>
    <property type="evidence" value="ECO:0007669"/>
    <property type="project" value="TreeGrafter"/>
</dbReference>
<name>A0A167ZG53_9EURO</name>
<keyword evidence="3 7" id="KW-0813">Transport</keyword>
<dbReference type="AlphaFoldDB" id="A0A167ZG53"/>
<evidence type="ECO:0000256" key="1">
    <source>
        <dbReference type="ARBA" id="ARBA00004141"/>
    </source>
</evidence>
<evidence type="ECO:0000256" key="6">
    <source>
        <dbReference type="ARBA" id="ARBA00023136"/>
    </source>
</evidence>
<dbReference type="InterPro" id="IPR003663">
    <property type="entry name" value="Sugar/inositol_transpt"/>
</dbReference>
<feature type="transmembrane region" description="Helical" evidence="8">
    <location>
        <begin position="436"/>
        <end position="456"/>
    </location>
</feature>
<keyword evidence="11" id="KW-1185">Reference proteome</keyword>
<evidence type="ECO:0000259" key="9">
    <source>
        <dbReference type="PROSITE" id="PS50850"/>
    </source>
</evidence>
<keyword evidence="6 8" id="KW-0472">Membrane</keyword>
<dbReference type="InterPro" id="IPR020846">
    <property type="entry name" value="MFS_dom"/>
</dbReference>
<feature type="transmembrane region" description="Helical" evidence="8">
    <location>
        <begin position="86"/>
        <end position="104"/>
    </location>
</feature>
<dbReference type="OrthoDB" id="4203720at2759"/>
<feature type="transmembrane region" description="Helical" evidence="8">
    <location>
        <begin position="364"/>
        <end position="383"/>
    </location>
</feature>
<dbReference type="InterPro" id="IPR036259">
    <property type="entry name" value="MFS_trans_sf"/>
</dbReference>
<comment type="caution">
    <text evidence="10">The sequence shown here is derived from an EMBL/GenBank/DDBJ whole genome shotgun (WGS) entry which is preliminary data.</text>
</comment>
<feature type="transmembrane region" description="Helical" evidence="8">
    <location>
        <begin position="55"/>
        <end position="74"/>
    </location>
</feature>
<dbReference type="VEuPathDB" id="FungiDB:AAP_02698"/>
<evidence type="ECO:0000256" key="4">
    <source>
        <dbReference type="ARBA" id="ARBA00022692"/>
    </source>
</evidence>
<dbReference type="PANTHER" id="PTHR48022:SF46">
    <property type="entry name" value="SUGAR TRANSPORTER, PUTATIVE (AFU_ORTHOLOGUE AFUA_1G11830)-RELATED"/>
    <property type="match status" value="1"/>
</dbReference>
<feature type="transmembrane region" description="Helical" evidence="8">
    <location>
        <begin position="332"/>
        <end position="352"/>
    </location>
</feature>
<sequence>MGLHWNPKTVYTWYCCMIAASCMVLYGYDASVYNSVQGSANWKAYFNHPEKNGNIIGSINTAYTVGAILGGFFLGGPIADYGGRKVGMVVGCILVIIATFLQVFAPRGKIACFLVGRCIIGFGQGIALTAGPTYIGELTPAYLRGQIMACWQMFYSVGAFICFWIAYGTNEHKERLGDWDWKLVVIFQLLVPCVICGLVFTIPGTPRWYLKHGNQVEKARNALRMTRQSEEEVDAELMSIQEALEYEKEAVSSGYSALWKDKSVRKRFLIAAVLNAGQQLTGQGSLNTYSSKVYEKVFDNSSTIMLINALNATLSIPFTLTASVFVDRVGRRFLFIVGGIGMACCLIAVATVETQTPDLAGGAKSRPVGIAIVFLLFFFVFFYKPSWGATVWVWSSEVFSMNVRAQAIGMAGQTQNVVNAILQQFFPTFLDNCGFYAFYFFAGMNVLLVTFVIFCVPETKKIPLEEIDVIFGGENHATAHHFDKEDPEKSAAEHFEKADHVNVENVDVSEKR</sequence>
<dbReference type="FunFam" id="1.20.1250.20:FF:000134">
    <property type="entry name" value="MFS sugar transporter protein"/>
    <property type="match status" value="1"/>
</dbReference>
<proteinExistence type="inferred from homology"/>
<dbReference type="InterPro" id="IPR005829">
    <property type="entry name" value="Sugar_transporter_CS"/>
</dbReference>
<feature type="transmembrane region" description="Helical" evidence="8">
    <location>
        <begin position="179"/>
        <end position="202"/>
    </location>
</feature>
<accession>A0A167ZG53</accession>
<keyword evidence="4 8" id="KW-0812">Transmembrane</keyword>
<dbReference type="InterPro" id="IPR050360">
    <property type="entry name" value="MFS_Sugar_Transporters"/>
</dbReference>
<dbReference type="SUPFAM" id="SSF103473">
    <property type="entry name" value="MFS general substrate transporter"/>
    <property type="match status" value="1"/>
</dbReference>
<protein>
    <submittedName>
        <fullName evidence="10">General substrate transporter</fullName>
    </submittedName>
</protein>
<evidence type="ECO:0000256" key="5">
    <source>
        <dbReference type="ARBA" id="ARBA00022989"/>
    </source>
</evidence>
<dbReference type="PANTHER" id="PTHR48022">
    <property type="entry name" value="PLASTIDIC GLUCOSE TRANSPORTER 4"/>
    <property type="match status" value="1"/>
</dbReference>
<dbReference type="GO" id="GO:0016020">
    <property type="term" value="C:membrane"/>
    <property type="evidence" value="ECO:0007669"/>
    <property type="project" value="UniProtKB-SubCell"/>
</dbReference>
<comment type="similarity">
    <text evidence="2 7">Belongs to the major facilitator superfamily. Sugar transporter (TC 2.A.1.1) family.</text>
</comment>
<dbReference type="Proteomes" id="UP000242877">
    <property type="component" value="Unassembled WGS sequence"/>
</dbReference>
<feature type="transmembrane region" description="Helical" evidence="8">
    <location>
        <begin position="304"/>
        <end position="326"/>
    </location>
</feature>
<dbReference type="Pfam" id="PF00083">
    <property type="entry name" value="Sugar_tr"/>
    <property type="match status" value="1"/>
</dbReference>
<gene>
    <name evidence="10" type="ORF">AAP_02698</name>
</gene>
<dbReference type="PRINTS" id="PR00171">
    <property type="entry name" value="SUGRTRNSPORT"/>
</dbReference>
<feature type="transmembrane region" description="Helical" evidence="8">
    <location>
        <begin position="147"/>
        <end position="167"/>
    </location>
</feature>
<keyword evidence="5 8" id="KW-1133">Transmembrane helix</keyword>
<evidence type="ECO:0000313" key="10">
    <source>
        <dbReference type="EMBL" id="KZZ92617.1"/>
    </source>
</evidence>